<dbReference type="PATRIC" id="fig|1441095.3.peg.3575"/>
<evidence type="ECO:0000256" key="1">
    <source>
        <dbReference type="ARBA" id="ARBA00007789"/>
    </source>
</evidence>
<reference evidence="4" key="1">
    <citation type="submission" date="2015-08" db="EMBL/GenBank/DDBJ databases">
        <title>Genome sequencing project for genomic taxonomy and phylogenomics of Bacillus-like bacteria.</title>
        <authorList>
            <person name="Liu B."/>
            <person name="Wang J."/>
            <person name="Zhu Y."/>
            <person name="Liu G."/>
            <person name="Chen Q."/>
            <person name="Chen Z."/>
            <person name="Lan J."/>
            <person name="Che J."/>
            <person name="Ge C."/>
            <person name="Shi H."/>
            <person name="Pan Z."/>
            <person name="Liu X."/>
        </authorList>
    </citation>
    <scope>NUCLEOTIDE SEQUENCE [LARGE SCALE GENOMIC DNA]</scope>
    <source>
        <strain evidence="4">FJAT-4402</strain>
    </source>
</reference>
<dbReference type="NCBIfam" id="TIGR03558">
    <property type="entry name" value="oxido_grp_1"/>
    <property type="match status" value="1"/>
</dbReference>
<dbReference type="Gene3D" id="3.20.20.30">
    <property type="entry name" value="Luciferase-like domain"/>
    <property type="match status" value="1"/>
</dbReference>
<dbReference type="Proteomes" id="UP000067625">
    <property type="component" value="Chromosome"/>
</dbReference>
<dbReference type="OrthoDB" id="9780518at2"/>
<dbReference type="GO" id="GO:0005829">
    <property type="term" value="C:cytosol"/>
    <property type="evidence" value="ECO:0007669"/>
    <property type="project" value="TreeGrafter"/>
</dbReference>
<dbReference type="EMBL" id="CP012600">
    <property type="protein sequence ID" value="ALC82949.1"/>
    <property type="molecule type" value="Genomic_DNA"/>
</dbReference>
<dbReference type="CDD" id="cd00347">
    <property type="entry name" value="Flavin_utilizing_monoxygenases"/>
    <property type="match status" value="1"/>
</dbReference>
<keyword evidence="4" id="KW-1185">Reference proteome</keyword>
<accession>A0A0M4FIY3</accession>
<gene>
    <name evidence="3" type="ORF">AM592_16190</name>
</gene>
<dbReference type="GO" id="GO:0016705">
    <property type="term" value="F:oxidoreductase activity, acting on paired donors, with incorporation or reduction of molecular oxygen"/>
    <property type="evidence" value="ECO:0007669"/>
    <property type="project" value="InterPro"/>
</dbReference>
<reference evidence="3 4" key="2">
    <citation type="journal article" date="2016" name="Int. J. Syst. Evol. Microbiol.">
        <title>Bacillus gobiensis sp. nov., isolated from a soil sample.</title>
        <authorList>
            <person name="Liu B."/>
            <person name="Liu G.H."/>
            <person name="Cetin S."/>
            <person name="Schumann P."/>
            <person name="Pan Z.Z."/>
            <person name="Chen Q.Q."/>
        </authorList>
    </citation>
    <scope>NUCLEOTIDE SEQUENCE [LARGE SCALE GENOMIC DNA]</scope>
    <source>
        <strain evidence="3 4">FJAT-4402</strain>
    </source>
</reference>
<name>A0A0M4FIY3_9BACI</name>
<dbReference type="InterPro" id="IPR011251">
    <property type="entry name" value="Luciferase-like_dom"/>
</dbReference>
<evidence type="ECO:0000313" key="4">
    <source>
        <dbReference type="Proteomes" id="UP000067625"/>
    </source>
</evidence>
<dbReference type="InterPro" id="IPR050766">
    <property type="entry name" value="Bact_Lucif_Oxidored"/>
</dbReference>
<evidence type="ECO:0000313" key="3">
    <source>
        <dbReference type="EMBL" id="ALC82949.1"/>
    </source>
</evidence>
<dbReference type="PANTHER" id="PTHR30137:SF6">
    <property type="entry name" value="LUCIFERASE-LIKE MONOOXYGENASE"/>
    <property type="match status" value="1"/>
</dbReference>
<evidence type="ECO:0000259" key="2">
    <source>
        <dbReference type="Pfam" id="PF00296"/>
    </source>
</evidence>
<dbReference type="RefSeq" id="WP_053604771.1">
    <property type="nucleotide sequence ID" value="NZ_CP012600.1"/>
</dbReference>
<organism evidence="3 4">
    <name type="scientific">Bacillus gobiensis</name>
    <dbReference type="NCBI Taxonomy" id="1441095"/>
    <lineage>
        <taxon>Bacteria</taxon>
        <taxon>Bacillati</taxon>
        <taxon>Bacillota</taxon>
        <taxon>Bacilli</taxon>
        <taxon>Bacillales</taxon>
        <taxon>Bacillaceae</taxon>
        <taxon>Bacillus</taxon>
    </lineage>
</organism>
<dbReference type="InterPro" id="IPR019949">
    <property type="entry name" value="CmoO-like"/>
</dbReference>
<dbReference type="Pfam" id="PF00296">
    <property type="entry name" value="Bac_luciferase"/>
    <property type="match status" value="1"/>
</dbReference>
<dbReference type="AlphaFoldDB" id="A0A0M4FIY3"/>
<sequence length="341" mass="37382">MSENKKAKQLSDIKFSVLDLSPIIDGGSPSQSLQNTLDLAQHAEKWGYNRYWLAEHHNMPMIASSATSVVIGHVAAGTSKIRVGSGGIMLPNHAPLVIAEQFGTLEALFPGRIDLGLGRAPGTDQLTAHALRRDRRSDGDDFPEQLAELRAYFDPLSASGRMPIRAIPGEGSDIPIWLLGSSGYSAQLAGQLGLPFAFASHFSPQHTLPALDLYRRSFKSSNILSEPYAMVGVNVTAADTDEEAKRLETSLHQQFLNLIRNNLSPLRPPVDHLEDLMSDYEKQALEQQLGSSIAGSPETVKDKLQNFLNETGADEMIINGQIYDHKARLRSFEIVAEVMKK</sequence>
<dbReference type="InterPro" id="IPR036661">
    <property type="entry name" value="Luciferase-like_sf"/>
</dbReference>
<dbReference type="SUPFAM" id="SSF51679">
    <property type="entry name" value="Bacterial luciferase-like"/>
    <property type="match status" value="1"/>
</dbReference>
<feature type="domain" description="Luciferase-like" evidence="2">
    <location>
        <begin position="14"/>
        <end position="314"/>
    </location>
</feature>
<dbReference type="PANTHER" id="PTHR30137">
    <property type="entry name" value="LUCIFERASE-LIKE MONOOXYGENASE"/>
    <property type="match status" value="1"/>
</dbReference>
<dbReference type="STRING" id="1441095.AM592_16190"/>
<proteinExistence type="predicted"/>
<dbReference type="FunFam" id="3.20.20.30:FF:000002">
    <property type="entry name" value="LLM class flavin-dependent oxidoreductase"/>
    <property type="match status" value="1"/>
</dbReference>
<comment type="similarity">
    <text evidence="1">To bacterial alkanal monooxygenase alpha and beta chains.</text>
</comment>
<protein>
    <submittedName>
        <fullName evidence="3">Luciferase</fullName>
    </submittedName>
</protein>